<proteinExistence type="predicted"/>
<dbReference type="PANTHER" id="PTHR45458:SF3">
    <property type="entry name" value="CHAIN DEHYDROGENASE (ATSC), PUTATIVE-RELATED"/>
    <property type="match status" value="1"/>
</dbReference>
<dbReference type="GO" id="GO:0016616">
    <property type="term" value="F:oxidoreductase activity, acting on the CH-OH group of donors, NAD or NADP as acceptor"/>
    <property type="evidence" value="ECO:0007669"/>
    <property type="project" value="TreeGrafter"/>
</dbReference>
<dbReference type="InterPro" id="IPR052184">
    <property type="entry name" value="SDR_enzymes"/>
</dbReference>
<dbReference type="PROSITE" id="PS00061">
    <property type="entry name" value="ADH_SHORT"/>
    <property type="match status" value="1"/>
</dbReference>
<dbReference type="InterPro" id="IPR036291">
    <property type="entry name" value="NAD(P)-bd_dom_sf"/>
</dbReference>
<dbReference type="PANTHER" id="PTHR45458">
    <property type="entry name" value="SHORT-CHAIN DEHYDROGENASE/REDUCTASE SDR"/>
    <property type="match status" value="1"/>
</dbReference>
<reference evidence="2" key="1">
    <citation type="journal article" date="2020" name="Stud. Mycol.">
        <title>101 Dothideomycetes genomes: a test case for predicting lifestyles and emergence of pathogens.</title>
        <authorList>
            <person name="Haridas S."/>
            <person name="Albert R."/>
            <person name="Binder M."/>
            <person name="Bloem J."/>
            <person name="Labutti K."/>
            <person name="Salamov A."/>
            <person name="Andreopoulos B."/>
            <person name="Baker S."/>
            <person name="Barry K."/>
            <person name="Bills G."/>
            <person name="Bluhm B."/>
            <person name="Cannon C."/>
            <person name="Castanera R."/>
            <person name="Culley D."/>
            <person name="Daum C."/>
            <person name="Ezra D."/>
            <person name="Gonzalez J."/>
            <person name="Henrissat B."/>
            <person name="Kuo A."/>
            <person name="Liang C."/>
            <person name="Lipzen A."/>
            <person name="Lutzoni F."/>
            <person name="Magnuson J."/>
            <person name="Mondo S."/>
            <person name="Nolan M."/>
            <person name="Ohm R."/>
            <person name="Pangilinan J."/>
            <person name="Park H.-J."/>
            <person name="Ramirez L."/>
            <person name="Alfaro M."/>
            <person name="Sun H."/>
            <person name="Tritt A."/>
            <person name="Yoshinaga Y."/>
            <person name="Zwiers L.-H."/>
            <person name="Turgeon B."/>
            <person name="Goodwin S."/>
            <person name="Spatafora J."/>
            <person name="Crous P."/>
            <person name="Grigoriev I."/>
        </authorList>
    </citation>
    <scope>NUCLEOTIDE SEQUENCE</scope>
    <source>
        <strain evidence="2">CBS 175.79</strain>
    </source>
</reference>
<keyword evidence="3" id="KW-1185">Reference proteome</keyword>
<dbReference type="PRINTS" id="PR00081">
    <property type="entry name" value="GDHRDH"/>
</dbReference>
<dbReference type="RefSeq" id="XP_033383521.1">
    <property type="nucleotide sequence ID" value="XM_033530016.1"/>
</dbReference>
<evidence type="ECO:0000313" key="3">
    <source>
        <dbReference type="Proteomes" id="UP000799778"/>
    </source>
</evidence>
<evidence type="ECO:0000256" key="1">
    <source>
        <dbReference type="ARBA" id="ARBA00022857"/>
    </source>
</evidence>
<keyword evidence="1" id="KW-0521">NADP</keyword>
<name>A0A6A5XPV6_9PLEO</name>
<dbReference type="InterPro" id="IPR020904">
    <property type="entry name" value="Sc_DH/Rdtase_CS"/>
</dbReference>
<accession>A0A6A5XPV6</accession>
<dbReference type="EMBL" id="ML978070">
    <property type="protein sequence ID" value="KAF2015182.1"/>
    <property type="molecule type" value="Genomic_DNA"/>
</dbReference>
<dbReference type="GeneID" id="54287413"/>
<protein>
    <submittedName>
        <fullName evidence="2">NAD(P)-binding protein</fullName>
    </submittedName>
</protein>
<dbReference type="InterPro" id="IPR002347">
    <property type="entry name" value="SDR_fam"/>
</dbReference>
<dbReference type="OrthoDB" id="7289984at2759"/>
<organism evidence="2 3">
    <name type="scientific">Aaosphaeria arxii CBS 175.79</name>
    <dbReference type="NCBI Taxonomy" id="1450172"/>
    <lineage>
        <taxon>Eukaryota</taxon>
        <taxon>Fungi</taxon>
        <taxon>Dikarya</taxon>
        <taxon>Ascomycota</taxon>
        <taxon>Pezizomycotina</taxon>
        <taxon>Dothideomycetes</taxon>
        <taxon>Pleosporomycetidae</taxon>
        <taxon>Pleosporales</taxon>
        <taxon>Pleosporales incertae sedis</taxon>
        <taxon>Aaosphaeria</taxon>
    </lineage>
</organism>
<dbReference type="Gene3D" id="3.40.50.720">
    <property type="entry name" value="NAD(P)-binding Rossmann-like Domain"/>
    <property type="match status" value="1"/>
</dbReference>
<gene>
    <name evidence="2" type="ORF">BU24DRAFT_434204</name>
</gene>
<dbReference type="AlphaFoldDB" id="A0A6A5XPV6"/>
<dbReference type="Pfam" id="PF00106">
    <property type="entry name" value="adh_short"/>
    <property type="match status" value="1"/>
</dbReference>
<dbReference type="Proteomes" id="UP000799778">
    <property type="component" value="Unassembled WGS sequence"/>
</dbReference>
<sequence length="251" mass="26655">MASYVIVGASRGIGYKYLQILSANPDNIVIGLARNPVPVQEKLRGEGISNVHVLQGDLTDNASLVAAAKEVSQITGGSLDHLIVNGAYLSDSTQFISPSEFKGKEDLLVSELNSSMAANVVGAIYSINAFIDLSKKSEIKKIIIISSGAADLDLIAAGSWTGAVPYCISKAAVNLLAVKYAVEFKTDGIIFLALSPGLVATEQNNNLETNPTFKGPISMEESVTSMLEVIQKLTIKESGSFLSHHGDKNWL</sequence>
<dbReference type="SUPFAM" id="SSF51735">
    <property type="entry name" value="NAD(P)-binding Rossmann-fold domains"/>
    <property type="match status" value="1"/>
</dbReference>
<evidence type="ECO:0000313" key="2">
    <source>
        <dbReference type="EMBL" id="KAF2015182.1"/>
    </source>
</evidence>